<dbReference type="InterPro" id="IPR020843">
    <property type="entry name" value="ER"/>
</dbReference>
<dbReference type="CDD" id="cd05289">
    <property type="entry name" value="MDR_like_2"/>
    <property type="match status" value="1"/>
</dbReference>
<evidence type="ECO:0000259" key="1">
    <source>
        <dbReference type="SMART" id="SM00829"/>
    </source>
</evidence>
<dbReference type="EMBL" id="DF933837">
    <property type="protein sequence ID" value="GAM40838.1"/>
    <property type="molecule type" value="Genomic_DNA"/>
</dbReference>
<evidence type="ECO:0000313" key="3">
    <source>
        <dbReference type="Proteomes" id="UP000053095"/>
    </source>
</evidence>
<feature type="domain" description="Enoyl reductase (ER)" evidence="1">
    <location>
        <begin position="8"/>
        <end position="315"/>
    </location>
</feature>
<dbReference type="SMART" id="SM00829">
    <property type="entry name" value="PKS_ER"/>
    <property type="match status" value="1"/>
</dbReference>
<dbReference type="InterPro" id="IPR050700">
    <property type="entry name" value="YIM1/Zinc_Alcohol_DH_Fams"/>
</dbReference>
<dbReference type="InterPro" id="IPR036291">
    <property type="entry name" value="NAD(P)-bd_dom_sf"/>
</dbReference>
<dbReference type="SUPFAM" id="SSF51735">
    <property type="entry name" value="NAD(P)-binding Rossmann-fold domains"/>
    <property type="match status" value="1"/>
</dbReference>
<dbReference type="Gene3D" id="3.40.50.720">
    <property type="entry name" value="NAD(P)-binding Rossmann-like Domain"/>
    <property type="match status" value="1"/>
</dbReference>
<protein>
    <submittedName>
        <fullName evidence="2">Zinc-binding alcohol dehydrogenase</fullName>
    </submittedName>
</protein>
<dbReference type="InterPro" id="IPR013154">
    <property type="entry name" value="ADH-like_N"/>
</dbReference>
<evidence type="ECO:0000313" key="2">
    <source>
        <dbReference type="EMBL" id="GAM40838.1"/>
    </source>
</evidence>
<comment type="caution">
    <text evidence="2">The sequence shown here is derived from an EMBL/GenBank/DDBJ whole genome shotgun (WGS) entry which is preliminary data.</text>
</comment>
<dbReference type="InterPro" id="IPR011032">
    <property type="entry name" value="GroES-like_sf"/>
</dbReference>
<gene>
    <name evidence="2" type="ORF">TCE0_041r13500</name>
</gene>
<dbReference type="SUPFAM" id="SSF50129">
    <property type="entry name" value="GroES-like"/>
    <property type="match status" value="1"/>
</dbReference>
<dbReference type="GO" id="GO:0016491">
    <property type="term" value="F:oxidoreductase activity"/>
    <property type="evidence" value="ECO:0007669"/>
    <property type="project" value="InterPro"/>
</dbReference>
<dbReference type="Pfam" id="PF08240">
    <property type="entry name" value="ADH_N"/>
    <property type="match status" value="1"/>
</dbReference>
<reference evidence="3" key="1">
    <citation type="journal article" date="2015" name="Genome Announc.">
        <title>Draft genome sequence of Talaromyces cellulolyticus strain Y-94, a source of lignocellulosic biomass-degrading enzymes.</title>
        <authorList>
            <person name="Fujii T."/>
            <person name="Koike H."/>
            <person name="Sawayama S."/>
            <person name="Yano S."/>
            <person name="Inoue H."/>
        </authorList>
    </citation>
    <scope>NUCLEOTIDE SEQUENCE [LARGE SCALE GENOMIC DNA]</scope>
    <source>
        <strain evidence="3">Y-94</strain>
    </source>
</reference>
<dbReference type="PANTHER" id="PTHR11695">
    <property type="entry name" value="ALCOHOL DEHYDROGENASE RELATED"/>
    <property type="match status" value="1"/>
</dbReference>
<name>A0A6V8HHR5_TALPI</name>
<keyword evidence="3" id="KW-1185">Reference proteome</keyword>
<proteinExistence type="predicted"/>
<organism evidence="2 3">
    <name type="scientific">Talaromyces pinophilus</name>
    <name type="common">Penicillium pinophilum</name>
    <dbReference type="NCBI Taxonomy" id="128442"/>
    <lineage>
        <taxon>Eukaryota</taxon>
        <taxon>Fungi</taxon>
        <taxon>Dikarya</taxon>
        <taxon>Ascomycota</taxon>
        <taxon>Pezizomycotina</taxon>
        <taxon>Eurotiomycetes</taxon>
        <taxon>Eurotiomycetidae</taxon>
        <taxon>Eurotiales</taxon>
        <taxon>Trichocomaceae</taxon>
        <taxon>Talaromyces</taxon>
        <taxon>Talaromyces sect. Talaromyces</taxon>
    </lineage>
</organism>
<dbReference type="Pfam" id="PF13602">
    <property type="entry name" value="ADH_zinc_N_2"/>
    <property type="match status" value="1"/>
</dbReference>
<sequence length="321" mass="34438">MRAVQILGDISSPKIVTTNSIPEPRPQGSEILIRVHAAGITGDEVLWPEPYNCPTRIPGHDVSGVIVAFGSEYDGPLTVGQEVVAFISAGKGGQGQADYVICHANEVAAKSTSISHEEAAALPIPFLTAWEAIFDHGKGITEPGMRILVTGASGAVGRLAVQVASLHGAYVIALASARHHGTLKKLGAQEVIDYNTPGWESRVKDVALVFDTVGGDILTKSWETINENDGTIVTVGDPSPPWAFERCQAAEAAKWPNVKYIYFIVSPNTERLSKAAEMIDAGAITPLEVKSFPFREAEKAWSYARQRGRGHKVVIDFVTET</sequence>
<dbReference type="Proteomes" id="UP000053095">
    <property type="component" value="Unassembled WGS sequence"/>
</dbReference>
<dbReference type="Gene3D" id="3.90.180.10">
    <property type="entry name" value="Medium-chain alcohol dehydrogenases, catalytic domain"/>
    <property type="match status" value="1"/>
</dbReference>
<dbReference type="AlphaFoldDB" id="A0A6V8HHR5"/>
<dbReference type="PANTHER" id="PTHR11695:SF294">
    <property type="entry name" value="RETICULON-4-INTERACTING PROTEIN 1, MITOCHONDRIAL"/>
    <property type="match status" value="1"/>
</dbReference>
<accession>A0A6V8HHR5</accession>